<accession>A0A371ATC2</accession>
<dbReference type="OrthoDB" id="9784061at2"/>
<dbReference type="InterPro" id="IPR045714">
    <property type="entry name" value="DUF6070"/>
</dbReference>
<dbReference type="AlphaFoldDB" id="A0A371ATC2"/>
<dbReference type="Pfam" id="PF19546">
    <property type="entry name" value="DUF6070"/>
    <property type="match status" value="1"/>
</dbReference>
<proteinExistence type="predicted"/>
<dbReference type="Proteomes" id="UP000255036">
    <property type="component" value="Unassembled WGS sequence"/>
</dbReference>
<dbReference type="PROSITE" id="PS51257">
    <property type="entry name" value="PROKAR_LIPOPROTEIN"/>
    <property type="match status" value="1"/>
</dbReference>
<gene>
    <name evidence="1" type="ORF">DWV06_12645</name>
</gene>
<keyword evidence="2" id="KW-1185">Reference proteome</keyword>
<protein>
    <recommendedName>
        <fullName evidence="3">Lipoprotein</fullName>
    </recommendedName>
</protein>
<dbReference type="EMBL" id="QRCT01000045">
    <property type="protein sequence ID" value="RDU22792.1"/>
    <property type="molecule type" value="Genomic_DNA"/>
</dbReference>
<name>A0A371ATC2_9FIRM</name>
<evidence type="ECO:0008006" key="3">
    <source>
        <dbReference type="Google" id="ProtNLM"/>
    </source>
</evidence>
<sequence length="399" mass="46742">MKRSKLLITMVMISFGISGCNIDKSIILKDANETVQNIKDAEKEIFKDSKKIAEFYREIYEHALNEENQLNLDTVKSIVKLLGEAGYAAVDNENQVDMVNPNKVKQFAEKVENKEEAEITIICVLYNGGFVRYDLNTKEGKVEVIRTSITWKDKMPEVNYREEYFAHTWVYSEEGYLFFEQYHMPGFDGPSGHTAIRVKALDERSRELNRKYLIPIGYNLNNMFTTDWSEGDYKQLNFYDLYERMYQLKYGKPVSDKSEHEGKSYEIPKTEFQDVFQSYFKINSQILQQKTVYHAGSKTYQYRPRGMFDFAPTPNIPYPEVVSYNEEQDGTIMLTVNAVWPEENLAKAFSHVVVIRPLTDGRFQYVSNHVIHSKENMEPTWYRDRLTDEEWANYYGAAE</sequence>
<evidence type="ECO:0000313" key="2">
    <source>
        <dbReference type="Proteomes" id="UP000255036"/>
    </source>
</evidence>
<evidence type="ECO:0000313" key="1">
    <source>
        <dbReference type="EMBL" id="RDU22792.1"/>
    </source>
</evidence>
<comment type="caution">
    <text evidence="1">The sequence shown here is derived from an EMBL/GenBank/DDBJ whole genome shotgun (WGS) entry which is preliminary data.</text>
</comment>
<organism evidence="1 2">
    <name type="scientific">Anaerosacchariphilus polymeriproducens</name>
    <dbReference type="NCBI Taxonomy" id="1812858"/>
    <lineage>
        <taxon>Bacteria</taxon>
        <taxon>Bacillati</taxon>
        <taxon>Bacillota</taxon>
        <taxon>Clostridia</taxon>
        <taxon>Lachnospirales</taxon>
        <taxon>Lachnospiraceae</taxon>
        <taxon>Anaerosacchariphilus</taxon>
    </lineage>
</organism>
<reference evidence="1 2" key="1">
    <citation type="submission" date="2018-07" db="EMBL/GenBank/DDBJ databases">
        <title>Anaerosacharophilus polymeroproducens gen. nov. sp. nov., an anaerobic bacterium isolated from salt field.</title>
        <authorList>
            <person name="Kim W."/>
            <person name="Yang S.-H."/>
            <person name="Oh J."/>
            <person name="Lee J.-H."/>
            <person name="Kwon K.K."/>
        </authorList>
    </citation>
    <scope>NUCLEOTIDE SEQUENCE [LARGE SCALE GENOMIC DNA]</scope>
    <source>
        <strain evidence="1 2">MCWD5</strain>
    </source>
</reference>
<dbReference type="RefSeq" id="WP_115482554.1">
    <property type="nucleotide sequence ID" value="NZ_QRCT01000045.1"/>
</dbReference>